<dbReference type="EMBL" id="LRGB01022235">
    <property type="protein sequence ID" value="KZR97223.1"/>
    <property type="molecule type" value="Genomic_DNA"/>
</dbReference>
<keyword evidence="2" id="KW-1185">Reference proteome</keyword>
<protein>
    <submittedName>
        <fullName evidence="1">Uncharacterized protein</fullName>
    </submittedName>
</protein>
<accession>A0A164EXB9</accession>
<reference evidence="1 2" key="1">
    <citation type="submission" date="2016-03" db="EMBL/GenBank/DDBJ databases">
        <title>EvidentialGene: Evidence-directed Construction of Genes on Genomes.</title>
        <authorList>
            <person name="Gilbert D.G."/>
            <person name="Choi J.-H."/>
            <person name="Mockaitis K."/>
            <person name="Colbourne J."/>
            <person name="Pfrender M."/>
        </authorList>
    </citation>
    <scope>NUCLEOTIDE SEQUENCE [LARGE SCALE GENOMIC DNA]</scope>
    <source>
        <strain evidence="1 2">Xinb3</strain>
        <tissue evidence="1">Complete organism</tissue>
    </source>
</reference>
<proteinExistence type="predicted"/>
<sequence>SDRSTVPFDGDLFSIENKRKEATAVISCYAKQLARCIKWVDKDRRLNRTRNVGIKVKCFYDISEISNKLRHNLSHVVQLGRQHRLPCTQTRSSHAYQLVMQIVKIILTVGLLHCH</sequence>
<comment type="caution">
    <text evidence="1">The sequence shown here is derived from an EMBL/GenBank/DDBJ whole genome shotgun (WGS) entry which is preliminary data.</text>
</comment>
<name>A0A164EXB9_9CRUS</name>
<gene>
    <name evidence="1" type="ORF">APZ42_008025</name>
</gene>
<feature type="non-terminal residue" evidence="1">
    <location>
        <position position="1"/>
    </location>
</feature>
<dbReference type="Proteomes" id="UP000076858">
    <property type="component" value="Unassembled WGS sequence"/>
</dbReference>
<evidence type="ECO:0000313" key="2">
    <source>
        <dbReference type="Proteomes" id="UP000076858"/>
    </source>
</evidence>
<evidence type="ECO:0000313" key="1">
    <source>
        <dbReference type="EMBL" id="KZR97223.1"/>
    </source>
</evidence>
<dbReference type="AlphaFoldDB" id="A0A164EXB9"/>
<organism evidence="1 2">
    <name type="scientific">Daphnia magna</name>
    <dbReference type="NCBI Taxonomy" id="35525"/>
    <lineage>
        <taxon>Eukaryota</taxon>
        <taxon>Metazoa</taxon>
        <taxon>Ecdysozoa</taxon>
        <taxon>Arthropoda</taxon>
        <taxon>Crustacea</taxon>
        <taxon>Branchiopoda</taxon>
        <taxon>Diplostraca</taxon>
        <taxon>Cladocera</taxon>
        <taxon>Anomopoda</taxon>
        <taxon>Daphniidae</taxon>
        <taxon>Daphnia</taxon>
    </lineage>
</organism>